<dbReference type="EMBL" id="ML994610">
    <property type="protein sequence ID" value="KAF2195802.1"/>
    <property type="molecule type" value="Genomic_DNA"/>
</dbReference>
<organism evidence="1 2">
    <name type="scientific">Zopfia rhizophila CBS 207.26</name>
    <dbReference type="NCBI Taxonomy" id="1314779"/>
    <lineage>
        <taxon>Eukaryota</taxon>
        <taxon>Fungi</taxon>
        <taxon>Dikarya</taxon>
        <taxon>Ascomycota</taxon>
        <taxon>Pezizomycotina</taxon>
        <taxon>Dothideomycetes</taxon>
        <taxon>Dothideomycetes incertae sedis</taxon>
        <taxon>Zopfiaceae</taxon>
        <taxon>Zopfia</taxon>
    </lineage>
</organism>
<keyword evidence="2" id="KW-1185">Reference proteome</keyword>
<name>A0A6A6EXP9_9PEZI</name>
<protein>
    <submittedName>
        <fullName evidence="1">Uncharacterized protein</fullName>
    </submittedName>
</protein>
<accession>A0A6A6EXP9</accession>
<dbReference type="OrthoDB" id="3231000at2759"/>
<evidence type="ECO:0000313" key="2">
    <source>
        <dbReference type="Proteomes" id="UP000800200"/>
    </source>
</evidence>
<dbReference type="AlphaFoldDB" id="A0A6A6EXP9"/>
<gene>
    <name evidence="1" type="ORF">K469DRAFT_758730</name>
</gene>
<reference evidence="1" key="1">
    <citation type="journal article" date="2020" name="Stud. Mycol.">
        <title>101 Dothideomycetes genomes: a test case for predicting lifestyles and emergence of pathogens.</title>
        <authorList>
            <person name="Haridas S."/>
            <person name="Albert R."/>
            <person name="Binder M."/>
            <person name="Bloem J."/>
            <person name="Labutti K."/>
            <person name="Salamov A."/>
            <person name="Andreopoulos B."/>
            <person name="Baker S."/>
            <person name="Barry K."/>
            <person name="Bills G."/>
            <person name="Bluhm B."/>
            <person name="Cannon C."/>
            <person name="Castanera R."/>
            <person name="Culley D."/>
            <person name="Daum C."/>
            <person name="Ezra D."/>
            <person name="Gonzalez J."/>
            <person name="Henrissat B."/>
            <person name="Kuo A."/>
            <person name="Liang C."/>
            <person name="Lipzen A."/>
            <person name="Lutzoni F."/>
            <person name="Magnuson J."/>
            <person name="Mondo S."/>
            <person name="Nolan M."/>
            <person name="Ohm R."/>
            <person name="Pangilinan J."/>
            <person name="Park H.-J."/>
            <person name="Ramirez L."/>
            <person name="Alfaro M."/>
            <person name="Sun H."/>
            <person name="Tritt A."/>
            <person name="Yoshinaga Y."/>
            <person name="Zwiers L.-H."/>
            <person name="Turgeon B."/>
            <person name="Goodwin S."/>
            <person name="Spatafora J."/>
            <person name="Crous P."/>
            <person name="Grigoriev I."/>
        </authorList>
    </citation>
    <scope>NUCLEOTIDE SEQUENCE</scope>
    <source>
        <strain evidence="1">CBS 207.26</strain>
    </source>
</reference>
<proteinExistence type="predicted"/>
<dbReference type="Proteomes" id="UP000800200">
    <property type="component" value="Unassembled WGS sequence"/>
</dbReference>
<sequence length="141" mass="16247">MSQWRNWAQWWALESYNLDVEPWTANTKVFGLGSSLLFSAGLIKWFKKVRVDKDAEGRILVFTSCMSEKLFYIAFREKISDPRRTIMTSSSLEEITKDAYIYAQLDRNISDLTSATESLLEVLAMNLGDLRGFRTLPLSYA</sequence>
<evidence type="ECO:0000313" key="1">
    <source>
        <dbReference type="EMBL" id="KAF2195802.1"/>
    </source>
</evidence>